<feature type="region of interest" description="Disordered" evidence="7">
    <location>
        <begin position="326"/>
        <end position="346"/>
    </location>
</feature>
<organism evidence="9 10">
    <name type="scientific">Cyphellophora attinorum</name>
    <dbReference type="NCBI Taxonomy" id="1664694"/>
    <lineage>
        <taxon>Eukaryota</taxon>
        <taxon>Fungi</taxon>
        <taxon>Dikarya</taxon>
        <taxon>Ascomycota</taxon>
        <taxon>Pezizomycotina</taxon>
        <taxon>Eurotiomycetes</taxon>
        <taxon>Chaetothyriomycetidae</taxon>
        <taxon>Chaetothyriales</taxon>
        <taxon>Cyphellophoraceae</taxon>
        <taxon>Cyphellophora</taxon>
    </lineage>
</organism>
<dbReference type="Pfam" id="PF03198">
    <property type="entry name" value="Glyco_hydro_72"/>
    <property type="match status" value="1"/>
</dbReference>
<reference evidence="9 10" key="1">
    <citation type="submission" date="2015-06" db="EMBL/GenBank/DDBJ databases">
        <title>Draft genome of the ant-associated black yeast Phialophora attae CBS 131958.</title>
        <authorList>
            <person name="Moreno L.F."/>
            <person name="Stielow B.J."/>
            <person name="de Hoog S."/>
            <person name="Vicente V.A."/>
            <person name="Weiss V.A."/>
            <person name="de Vries M."/>
            <person name="Cruz L.M."/>
            <person name="Souza E.M."/>
        </authorList>
    </citation>
    <scope>NUCLEOTIDE SEQUENCE [LARGE SCALE GENOMIC DNA]</scope>
    <source>
        <strain evidence="9 10">CBS 131958</strain>
    </source>
</reference>
<proteinExistence type="inferred from homology"/>
<evidence type="ECO:0000256" key="3">
    <source>
        <dbReference type="ARBA" id="ARBA00022729"/>
    </source>
</evidence>
<dbReference type="GO" id="GO:0098552">
    <property type="term" value="C:side of membrane"/>
    <property type="evidence" value="ECO:0007669"/>
    <property type="project" value="UniProtKB-KW"/>
</dbReference>
<keyword evidence="6 9" id="KW-0808">Transferase</keyword>
<dbReference type="SUPFAM" id="SSF51445">
    <property type="entry name" value="(Trans)glycosidases"/>
    <property type="match status" value="1"/>
</dbReference>
<dbReference type="InterPro" id="IPR004886">
    <property type="entry name" value="Glucanosyltransferase"/>
</dbReference>
<protein>
    <recommendedName>
        <fullName evidence="6">1,3-beta-glucanosyltransferase</fullName>
        <ecNumber evidence="6">2.4.1.-</ecNumber>
    </recommendedName>
</protein>
<dbReference type="Proteomes" id="UP000038010">
    <property type="component" value="Unassembled WGS sequence"/>
</dbReference>
<comment type="function">
    <text evidence="6">Splits internally a 1,3-beta-glucan molecule and transfers the newly generated reducing end (the donor) to the non-reducing end of another 1,3-beta-glucan molecule (the acceptor) forming a 1,3-beta linkage, resulting in the elongation of 1,3-beta-glucan chains in the cell wall.</text>
</comment>
<evidence type="ECO:0000256" key="5">
    <source>
        <dbReference type="ARBA" id="ARBA00023288"/>
    </source>
</evidence>
<keyword evidence="6 8" id="KW-0472">Membrane</keyword>
<keyword evidence="10" id="KW-1185">Reference proteome</keyword>
<comment type="similarity">
    <text evidence="2 6">Belongs to the glycosyl hydrolase 72 family.</text>
</comment>
<feature type="region of interest" description="Disordered" evidence="7">
    <location>
        <begin position="382"/>
        <end position="416"/>
    </location>
</feature>
<evidence type="ECO:0000256" key="2">
    <source>
        <dbReference type="ARBA" id="ARBA00007528"/>
    </source>
</evidence>
<dbReference type="AlphaFoldDB" id="A0A0N0NKM5"/>
<evidence type="ECO:0000256" key="1">
    <source>
        <dbReference type="ARBA" id="ARBA00004609"/>
    </source>
</evidence>
<dbReference type="GO" id="GO:0071970">
    <property type="term" value="P:fungal-type cell wall (1-&gt;3)-beta-D-glucan biosynthetic process"/>
    <property type="evidence" value="ECO:0007669"/>
    <property type="project" value="TreeGrafter"/>
</dbReference>
<feature type="chain" id="PRO_5005732791" description="1,3-beta-glucanosyltransferase" evidence="6">
    <location>
        <begin position="18"/>
        <end position="473"/>
    </location>
</feature>
<accession>A0A0N0NKM5</accession>
<evidence type="ECO:0000313" key="10">
    <source>
        <dbReference type="Proteomes" id="UP000038010"/>
    </source>
</evidence>
<dbReference type="GO" id="GO:0031505">
    <property type="term" value="P:fungal-type cell wall organization"/>
    <property type="evidence" value="ECO:0007669"/>
    <property type="project" value="TreeGrafter"/>
</dbReference>
<evidence type="ECO:0000256" key="7">
    <source>
        <dbReference type="SAM" id="MobiDB-lite"/>
    </source>
</evidence>
<keyword evidence="3 6" id="KW-0732">Signal</keyword>
<dbReference type="PANTHER" id="PTHR31468">
    <property type="entry name" value="1,3-BETA-GLUCANOSYLTRANSFERASE GAS1"/>
    <property type="match status" value="1"/>
</dbReference>
<dbReference type="EMBL" id="LFJN01000019">
    <property type="protein sequence ID" value="KPI38321.1"/>
    <property type="molecule type" value="Genomic_DNA"/>
</dbReference>
<feature type="region of interest" description="Disordered" evidence="7">
    <location>
        <begin position="454"/>
        <end position="473"/>
    </location>
</feature>
<evidence type="ECO:0000313" key="9">
    <source>
        <dbReference type="EMBL" id="KPI38321.1"/>
    </source>
</evidence>
<name>A0A0N0NKM5_9EURO</name>
<dbReference type="GeneID" id="28732761"/>
<dbReference type="Gene3D" id="3.20.20.80">
    <property type="entry name" value="Glycosidases"/>
    <property type="match status" value="1"/>
</dbReference>
<feature type="signal peptide" evidence="6">
    <location>
        <begin position="1"/>
        <end position="17"/>
    </location>
</feature>
<keyword evidence="5 6" id="KW-0449">Lipoprotein</keyword>
<evidence type="ECO:0000256" key="4">
    <source>
        <dbReference type="ARBA" id="ARBA00023180"/>
    </source>
</evidence>
<comment type="subcellular location">
    <subcellularLocation>
        <location evidence="1 6">Cell membrane</location>
        <topology evidence="1 6">Lipid-anchor</topology>
        <topology evidence="1 6">GPI-anchor</topology>
    </subcellularLocation>
</comment>
<dbReference type="OrthoDB" id="421038at2759"/>
<dbReference type="EC" id="2.4.1.-" evidence="6"/>
<keyword evidence="4" id="KW-0325">Glycoprotein</keyword>
<keyword evidence="8" id="KW-1133">Transmembrane helix</keyword>
<keyword evidence="6" id="KW-0336">GPI-anchor</keyword>
<dbReference type="PANTHER" id="PTHR31468:SF8">
    <property type="entry name" value="1,3-BETA-GLUCANOSYLTRANSFERASE GAS2"/>
    <property type="match status" value="1"/>
</dbReference>
<gene>
    <name evidence="9" type="ORF">AB675_11987</name>
</gene>
<dbReference type="VEuPathDB" id="FungiDB:AB675_11987"/>
<dbReference type="RefSeq" id="XP_017998284.1">
    <property type="nucleotide sequence ID" value="XM_018140880.1"/>
</dbReference>
<dbReference type="InterPro" id="IPR017853">
    <property type="entry name" value="GH"/>
</dbReference>
<evidence type="ECO:0000256" key="8">
    <source>
        <dbReference type="SAM" id="Phobius"/>
    </source>
</evidence>
<sequence>MTLGLALLLLAAIQGLAVVAISPISVKGTKLYDDEGDQFFIKGVVYQPDGVSTVSDPLADTNQCQLDAGFMKDAGVNTVRVYTVDASLNHDGCMQAFATQGIYAWIGLTEPLHALDRADPEWTEELFTHMTKIVDTFAPYNNTLALEVSNELINDNKTSGVAPYVKAAARDMKAFRNARGYRKIPMAYSAADVVVMQQATADYLACGDEADSIDMYGLNAYSWCGNSSYSEAGYDKLYERLQPLNIPAVFTEVGCNIIQPRTFDEVSVILGSVFPNAFSGAIVYEWAQEENDYGLVEYPSSSTGGFPDPLPDYTNLQKVFSTAKPVNTPRADYTPSNTPPACPTTDDNWTVDGDATLPTIAGLNIKTVSARTTYIDAAAAETTGAETTATTGTSAGVVANSTSSSDESGGGAPSNDNQGLSTGAIAGIAIGGALVGILAIVAGLFIFRRRKAHVPQEKMGRHRPRTRPTIPTI</sequence>
<keyword evidence="8" id="KW-0812">Transmembrane</keyword>
<dbReference type="GO" id="GO:0042124">
    <property type="term" value="F:1,3-beta-glucanosyltransferase activity"/>
    <property type="evidence" value="ECO:0007669"/>
    <property type="project" value="TreeGrafter"/>
</dbReference>
<feature type="compositionally biased region" description="Low complexity" evidence="7">
    <location>
        <begin position="382"/>
        <end position="396"/>
    </location>
</feature>
<evidence type="ECO:0000256" key="6">
    <source>
        <dbReference type="RuleBase" id="RU361209"/>
    </source>
</evidence>
<dbReference type="GO" id="GO:0005886">
    <property type="term" value="C:plasma membrane"/>
    <property type="evidence" value="ECO:0007669"/>
    <property type="project" value="UniProtKB-SubCell"/>
</dbReference>
<feature type="transmembrane region" description="Helical" evidence="8">
    <location>
        <begin position="424"/>
        <end position="447"/>
    </location>
</feature>
<comment type="caution">
    <text evidence="9">The sequence shown here is derived from an EMBL/GenBank/DDBJ whole genome shotgun (WGS) entry which is preliminary data.</text>
</comment>